<feature type="domain" description="SWIM-type" evidence="3">
    <location>
        <begin position="66"/>
        <end position="100"/>
    </location>
</feature>
<dbReference type="Pfam" id="PF04434">
    <property type="entry name" value="SWIM"/>
    <property type="match status" value="1"/>
</dbReference>
<dbReference type="PROSITE" id="PS51194">
    <property type="entry name" value="HELICASE_CTER"/>
    <property type="match status" value="1"/>
</dbReference>
<feature type="domain" description="Helicase ATP-binding" evidence="4">
    <location>
        <begin position="637"/>
        <end position="800"/>
    </location>
</feature>
<feature type="domain" description="Helicase C-terminal" evidence="5">
    <location>
        <begin position="937"/>
        <end position="1092"/>
    </location>
</feature>
<keyword evidence="6" id="KW-0347">Helicase</keyword>
<evidence type="ECO:0000256" key="2">
    <source>
        <dbReference type="PROSITE-ProRule" id="PRU00325"/>
    </source>
</evidence>
<dbReference type="Proteomes" id="UP000614741">
    <property type="component" value="Unassembled WGS sequence"/>
</dbReference>
<keyword evidence="6" id="KW-0547">Nucleotide-binding</keyword>
<reference evidence="6 7" key="1">
    <citation type="submission" date="2021-01" db="EMBL/GenBank/DDBJ databases">
        <title>Whole genome shotgun sequence of Cellulomonas phragmiteti NBRC 110785.</title>
        <authorList>
            <person name="Komaki H."/>
            <person name="Tamura T."/>
        </authorList>
    </citation>
    <scope>NUCLEOTIDE SEQUENCE [LARGE SCALE GENOMIC DNA]</scope>
    <source>
        <strain evidence="6 7">NBRC 110785</strain>
    </source>
</reference>
<dbReference type="InterPro" id="IPR007527">
    <property type="entry name" value="Znf_SWIM"/>
</dbReference>
<dbReference type="InterPro" id="IPR027417">
    <property type="entry name" value="P-loop_NTPase"/>
</dbReference>
<evidence type="ECO:0000313" key="6">
    <source>
        <dbReference type="EMBL" id="GIG40633.1"/>
    </source>
</evidence>
<dbReference type="PROSITE" id="PS51192">
    <property type="entry name" value="HELICASE_ATP_BIND_1"/>
    <property type="match status" value="1"/>
</dbReference>
<dbReference type="InterPro" id="IPR001650">
    <property type="entry name" value="Helicase_C-like"/>
</dbReference>
<dbReference type="InterPro" id="IPR014001">
    <property type="entry name" value="Helicase_ATP-bd"/>
</dbReference>
<evidence type="ECO:0000259" key="5">
    <source>
        <dbReference type="PROSITE" id="PS51194"/>
    </source>
</evidence>
<keyword evidence="6" id="KW-0067">ATP-binding</keyword>
<proteinExistence type="predicted"/>
<dbReference type="SUPFAM" id="SSF52540">
    <property type="entry name" value="P-loop containing nucleoside triphosphate hydrolases"/>
    <property type="match status" value="2"/>
</dbReference>
<dbReference type="SMART" id="SM00487">
    <property type="entry name" value="DEXDc"/>
    <property type="match status" value="1"/>
</dbReference>
<dbReference type="PROSITE" id="PS50966">
    <property type="entry name" value="ZF_SWIM"/>
    <property type="match status" value="1"/>
</dbReference>
<evidence type="ECO:0000313" key="7">
    <source>
        <dbReference type="Proteomes" id="UP000614741"/>
    </source>
</evidence>
<dbReference type="Pfam" id="PF00176">
    <property type="entry name" value="SNF2-rel_dom"/>
    <property type="match status" value="1"/>
</dbReference>
<name>A0ABQ4DMR8_9CELL</name>
<keyword evidence="2" id="KW-0863">Zinc-finger</keyword>
<sequence>MHRVPIASDGIPTVPLRAVRAAVDGPTFERGVGYQREGRVVTLDWSADARVLSSLVRGSGTRAYRCVVTLDARLDVVDDHCSCPMRVACKHVAATLLHTGAGARPDSTTRRAAPAPWRHALGMLTAPVAPAPAAQDAPALGLQLRVNGLPKHPADPWSPSSLSLSARPVRRTTKGTWTASSDIAWTALQYSYGWSRTPIDPAARTWFRELSAMHLESRYMSGAWLDLGECTRYLWPHLASAAARGIELVGPGRSDVVRLREHAALHLDVVADGDAVRVGPRLELGGEVVTTPVRGAVGTSGLFTWHDGDPRVLTLAPVSEPLTEQSLALLDLPTVVVPASDVPALMADEYPRLRRAVTVTSSDGSVTLPEPERPVLVVTCDFTAPTAVRLRWEWEYALGGTRARRPLAVTAQDRAVRDVETEAATVRRVEEAVRTLPRLGAFRVVAQHEFAGLAALDVAETLLPLLTTIDGVRTETGDVPEYVALRDAPHVTVAVRDTDDPDWFDLSVTVTVEGRDVPFADLFRALAVGDDRLLLADGAWLRLNHPALDELRRLIEEAARLDDRPGRLRLNPYRTSLWADLTDVADEVEQSSTWQHRAEGFVRLLRDGPGPATDRPVPAAVQADLRPYQREGFAWLTMCWEHGLGGVLADDMGLGKTLQTLALVAHAREQQPDAPPFLVVAPASVVGNWAAEAARFTPTLRVVTLGETARRSGVPLADAVAGADVVVTSYALFRIEHDDVRALDWAGLVLDEAQFVKNHATKANAHARALRVPFKLAITGTPLENDVMELWALLAIVAPGLFASASKFREDVARPVEAASRPTADDATRAEGARALTHLRRRMRPVLLRRTKEQVAPELPDRQEQIHLVDLAPAHRRTYDTHLHRERSRLLGLLDDFDANRLAIFRSLTTLRRLALDASLVDPDRYAAVPSSKLDALLDQLHPVADEGHRALVFSQFTGYLRLVADRCRTEGLAFEYLDGRTRRRAEVVERFRTGSAPLFLVSLRAGGFGLNLTEADYVYLLDPWWNPAVEQQAIDRTHRIGQDRKVMVNRLVARGTIEEKVMALAARKRAVFDAVLGDDEQAFARAITADDVRALLTG</sequence>
<protein>
    <submittedName>
        <fullName evidence="6">DNA helicase</fullName>
    </submittedName>
</protein>
<keyword evidence="2" id="KW-0479">Metal-binding</keyword>
<dbReference type="InterPro" id="IPR038718">
    <property type="entry name" value="SNF2-like_sf"/>
</dbReference>
<keyword evidence="2" id="KW-0862">Zinc</keyword>
<evidence type="ECO:0000259" key="3">
    <source>
        <dbReference type="PROSITE" id="PS50966"/>
    </source>
</evidence>
<organism evidence="6 7">
    <name type="scientific">Cellulomonas phragmiteti</name>
    <dbReference type="NCBI Taxonomy" id="478780"/>
    <lineage>
        <taxon>Bacteria</taxon>
        <taxon>Bacillati</taxon>
        <taxon>Actinomycetota</taxon>
        <taxon>Actinomycetes</taxon>
        <taxon>Micrococcales</taxon>
        <taxon>Cellulomonadaceae</taxon>
        <taxon>Cellulomonas</taxon>
    </lineage>
</organism>
<dbReference type="Pfam" id="PF00271">
    <property type="entry name" value="Helicase_C"/>
    <property type="match status" value="1"/>
</dbReference>
<dbReference type="GO" id="GO:0004386">
    <property type="term" value="F:helicase activity"/>
    <property type="evidence" value="ECO:0007669"/>
    <property type="project" value="UniProtKB-KW"/>
</dbReference>
<dbReference type="Gene3D" id="3.40.50.10810">
    <property type="entry name" value="Tandem AAA-ATPase domain"/>
    <property type="match status" value="1"/>
</dbReference>
<keyword evidence="1" id="KW-0378">Hydrolase</keyword>
<dbReference type="InterPro" id="IPR049730">
    <property type="entry name" value="SNF2/RAD54-like_C"/>
</dbReference>
<evidence type="ECO:0000256" key="1">
    <source>
        <dbReference type="ARBA" id="ARBA00022801"/>
    </source>
</evidence>
<evidence type="ECO:0000259" key="4">
    <source>
        <dbReference type="PROSITE" id="PS51192"/>
    </source>
</evidence>
<gene>
    <name evidence="6" type="ORF">Cph01nite_23950</name>
</gene>
<dbReference type="SMART" id="SM00490">
    <property type="entry name" value="HELICc"/>
    <property type="match status" value="1"/>
</dbReference>
<dbReference type="InterPro" id="IPR000330">
    <property type="entry name" value="SNF2_N"/>
</dbReference>
<dbReference type="CDD" id="cd18793">
    <property type="entry name" value="SF2_C_SNF"/>
    <property type="match status" value="1"/>
</dbReference>
<dbReference type="EMBL" id="BONP01000014">
    <property type="protein sequence ID" value="GIG40633.1"/>
    <property type="molecule type" value="Genomic_DNA"/>
</dbReference>
<dbReference type="PANTHER" id="PTHR10799">
    <property type="entry name" value="SNF2/RAD54 HELICASE FAMILY"/>
    <property type="match status" value="1"/>
</dbReference>
<keyword evidence="7" id="KW-1185">Reference proteome</keyword>
<dbReference type="Gene3D" id="3.40.50.300">
    <property type="entry name" value="P-loop containing nucleotide triphosphate hydrolases"/>
    <property type="match status" value="1"/>
</dbReference>
<comment type="caution">
    <text evidence="6">The sequence shown here is derived from an EMBL/GenBank/DDBJ whole genome shotgun (WGS) entry which is preliminary data.</text>
</comment>
<accession>A0ABQ4DMR8</accession>